<dbReference type="SUPFAM" id="SSF53448">
    <property type="entry name" value="Nucleotide-diphospho-sugar transferases"/>
    <property type="match status" value="1"/>
</dbReference>
<dbReference type="InterPro" id="IPR001173">
    <property type="entry name" value="Glyco_trans_2-like"/>
</dbReference>
<feature type="region of interest" description="Disordered" evidence="8">
    <location>
        <begin position="323"/>
        <end position="366"/>
    </location>
</feature>
<reference evidence="11 12" key="1">
    <citation type="submission" date="2019-06" db="EMBL/GenBank/DDBJ databases">
        <title>Sequencing the genomes of 1000 actinobacteria strains.</title>
        <authorList>
            <person name="Klenk H.-P."/>
        </authorList>
    </citation>
    <scope>NUCLEOTIDE SEQUENCE [LARGE SCALE GENOMIC DNA]</scope>
    <source>
        <strain evidence="11 12">DSM 102131</strain>
    </source>
</reference>
<feature type="transmembrane region" description="Helical" evidence="9">
    <location>
        <begin position="283"/>
        <end position="306"/>
    </location>
</feature>
<comment type="similarity">
    <text evidence="2">Belongs to the glycosyltransferase 2 family.</text>
</comment>
<dbReference type="Proteomes" id="UP000319927">
    <property type="component" value="Unassembled WGS sequence"/>
</dbReference>
<feature type="compositionally biased region" description="Low complexity" evidence="8">
    <location>
        <begin position="323"/>
        <end position="359"/>
    </location>
</feature>
<evidence type="ECO:0000256" key="7">
    <source>
        <dbReference type="ARBA" id="ARBA00023136"/>
    </source>
</evidence>
<dbReference type="EMBL" id="VIXA01000003">
    <property type="protein sequence ID" value="TWG13655.1"/>
    <property type="molecule type" value="Genomic_DNA"/>
</dbReference>
<dbReference type="PANTHER" id="PTHR48090">
    <property type="entry name" value="UNDECAPRENYL-PHOSPHATE 4-DEOXY-4-FORMAMIDO-L-ARABINOSE TRANSFERASE-RELATED"/>
    <property type="match status" value="1"/>
</dbReference>
<evidence type="ECO:0000256" key="8">
    <source>
        <dbReference type="SAM" id="MobiDB-lite"/>
    </source>
</evidence>
<evidence type="ECO:0000256" key="6">
    <source>
        <dbReference type="ARBA" id="ARBA00022989"/>
    </source>
</evidence>
<feature type="domain" description="Glycosyltransferase 2-like" evidence="10">
    <location>
        <begin position="23"/>
        <end position="187"/>
    </location>
</feature>
<name>A0A561VPW1_9ACTN</name>
<evidence type="ECO:0000256" key="2">
    <source>
        <dbReference type="ARBA" id="ARBA00006739"/>
    </source>
</evidence>
<dbReference type="GO" id="GO:0016757">
    <property type="term" value="F:glycosyltransferase activity"/>
    <property type="evidence" value="ECO:0007669"/>
    <property type="project" value="UniProtKB-KW"/>
</dbReference>
<keyword evidence="12" id="KW-1185">Reference proteome</keyword>
<accession>A0A561VPW1</accession>
<evidence type="ECO:0000256" key="5">
    <source>
        <dbReference type="ARBA" id="ARBA00022692"/>
    </source>
</evidence>
<evidence type="ECO:0000256" key="1">
    <source>
        <dbReference type="ARBA" id="ARBA00004141"/>
    </source>
</evidence>
<dbReference type="PANTHER" id="PTHR48090:SF1">
    <property type="entry name" value="PROPHAGE BACTOPRENOL GLUCOSYL TRANSFERASE HOMOLOG"/>
    <property type="match status" value="1"/>
</dbReference>
<dbReference type="InterPro" id="IPR029044">
    <property type="entry name" value="Nucleotide-diphossugar_trans"/>
</dbReference>
<evidence type="ECO:0000256" key="3">
    <source>
        <dbReference type="ARBA" id="ARBA00022676"/>
    </source>
</evidence>
<dbReference type="InterPro" id="IPR050256">
    <property type="entry name" value="Glycosyltransferase_2"/>
</dbReference>
<evidence type="ECO:0000256" key="9">
    <source>
        <dbReference type="SAM" id="Phobius"/>
    </source>
</evidence>
<evidence type="ECO:0000259" key="10">
    <source>
        <dbReference type="Pfam" id="PF00535"/>
    </source>
</evidence>
<gene>
    <name evidence="11" type="ORF">FHX75_13703</name>
</gene>
<dbReference type="Pfam" id="PF00535">
    <property type="entry name" value="Glycos_transf_2"/>
    <property type="match status" value="1"/>
</dbReference>
<evidence type="ECO:0000313" key="12">
    <source>
        <dbReference type="Proteomes" id="UP000319927"/>
    </source>
</evidence>
<protein>
    <submittedName>
        <fullName evidence="11">Dolichol-phosphate mannosyltransferase</fullName>
    </submittedName>
</protein>
<keyword evidence="7 9" id="KW-0472">Membrane</keyword>
<proteinExistence type="inferred from homology"/>
<comment type="subcellular location">
    <subcellularLocation>
        <location evidence="1">Membrane</location>
        <topology evidence="1">Multi-pass membrane protein</topology>
    </subcellularLocation>
</comment>
<keyword evidence="5 9" id="KW-0812">Transmembrane</keyword>
<keyword evidence="3 11" id="KW-0328">Glycosyltransferase</keyword>
<comment type="caution">
    <text evidence="11">The sequence shown here is derived from an EMBL/GenBank/DDBJ whole genome shotgun (WGS) entry which is preliminary data.</text>
</comment>
<dbReference type="Gene3D" id="3.90.550.10">
    <property type="entry name" value="Spore Coat Polysaccharide Biosynthesis Protein SpsA, Chain A"/>
    <property type="match status" value="1"/>
</dbReference>
<sequence>MVHQGKDAREGVSAVTRPEPALSVVVPMFDEESVLPLFARRLRAVLDGLGEAYEVVAVDDGSTDGTGAGLAALRAGWPQLRVLRLRRNSGHQAALVAGVLRARGRYVVSIDADLQDPPETIVEMLRLARADDLDIVYGVRADRRTDSAFKRWTAAGYYRLMRRLVGKQVPAQAGDFRLLSRAAVEALRELPERSPVLRLVVPWLGFPSGEVSYQRDERAAGRTKYPLSRMAGLAAESVTSFSAAPLRFATWLGLAGVAVCGVLVVVAVLAWLAGSTVSGWPSLYVAVLFLGAVQLLCLGLLGEYVARIYTAVQGRPAYFVAADSADSPDSPDSADSADSADGPDGPAAGVDAAGPAGAGELADSLR</sequence>
<dbReference type="CDD" id="cd04187">
    <property type="entry name" value="DPM1_like_bac"/>
    <property type="match status" value="1"/>
</dbReference>
<dbReference type="AlphaFoldDB" id="A0A561VPW1"/>
<evidence type="ECO:0000313" key="11">
    <source>
        <dbReference type="EMBL" id="TWG13655.1"/>
    </source>
</evidence>
<dbReference type="GO" id="GO:0005886">
    <property type="term" value="C:plasma membrane"/>
    <property type="evidence" value="ECO:0007669"/>
    <property type="project" value="TreeGrafter"/>
</dbReference>
<keyword evidence="6 9" id="KW-1133">Transmembrane helix</keyword>
<organism evidence="11 12">
    <name type="scientific">Micromonospora palomenae</name>
    <dbReference type="NCBI Taxonomy" id="1461247"/>
    <lineage>
        <taxon>Bacteria</taxon>
        <taxon>Bacillati</taxon>
        <taxon>Actinomycetota</taxon>
        <taxon>Actinomycetes</taxon>
        <taxon>Micromonosporales</taxon>
        <taxon>Micromonosporaceae</taxon>
        <taxon>Micromonospora</taxon>
    </lineage>
</organism>
<feature type="transmembrane region" description="Helical" evidence="9">
    <location>
        <begin position="248"/>
        <end position="271"/>
    </location>
</feature>
<evidence type="ECO:0000256" key="4">
    <source>
        <dbReference type="ARBA" id="ARBA00022679"/>
    </source>
</evidence>
<keyword evidence="4 11" id="KW-0808">Transferase</keyword>